<evidence type="ECO:0000313" key="12">
    <source>
        <dbReference type="Proteomes" id="UP000050956"/>
    </source>
</evidence>
<dbReference type="FunFam" id="3.40.190.80:FF:000005">
    <property type="entry name" value="3'(2'),5'-bisphosphate nucleotidase CysQ"/>
    <property type="match status" value="1"/>
</dbReference>
<dbReference type="GO" id="GO:0008441">
    <property type="term" value="F:3'(2'),5'-bisphosphate nucleotidase activity"/>
    <property type="evidence" value="ECO:0007669"/>
    <property type="project" value="UniProtKB-UniRule"/>
</dbReference>
<evidence type="ECO:0000256" key="7">
    <source>
        <dbReference type="ARBA" id="ARBA00022842"/>
    </source>
</evidence>
<dbReference type="EC" id="3.1.3.7" evidence="9"/>
<keyword evidence="5 9" id="KW-0479">Metal-binding</keyword>
<dbReference type="RefSeq" id="WP_057638168.1">
    <property type="nucleotide sequence ID" value="NZ_LDJM01000024.1"/>
</dbReference>
<feature type="binding site" evidence="10">
    <location>
        <position position="214"/>
    </location>
    <ligand>
        <name>Mg(2+)</name>
        <dbReference type="ChEBI" id="CHEBI:18420"/>
        <label>1</label>
        <note>catalytic</note>
    </ligand>
</feature>
<dbReference type="HAMAP" id="MF_02095">
    <property type="entry name" value="CysQ"/>
    <property type="match status" value="1"/>
</dbReference>
<dbReference type="PROSITE" id="PS00630">
    <property type="entry name" value="IMP_2"/>
    <property type="match status" value="1"/>
</dbReference>
<feature type="binding site" evidence="9">
    <location>
        <position position="89"/>
    </location>
    <ligand>
        <name>Mg(2+)</name>
        <dbReference type="ChEBI" id="CHEBI:18420"/>
        <label>2</label>
    </ligand>
</feature>
<evidence type="ECO:0000256" key="2">
    <source>
        <dbReference type="ARBA" id="ARBA00005289"/>
    </source>
</evidence>
<feature type="binding site" evidence="9">
    <location>
        <position position="89"/>
    </location>
    <ligand>
        <name>Mg(2+)</name>
        <dbReference type="ChEBI" id="CHEBI:18420"/>
        <label>1</label>
    </ligand>
</feature>
<comment type="subcellular location">
    <subcellularLocation>
        <location evidence="9">Cell inner membrane</location>
        <topology evidence="9">Peripheral membrane protein</topology>
        <orientation evidence="9">Cytoplasmic side</orientation>
    </subcellularLocation>
</comment>
<dbReference type="CDD" id="cd01638">
    <property type="entry name" value="CysQ"/>
    <property type="match status" value="1"/>
</dbReference>
<comment type="similarity">
    <text evidence="2 9">Belongs to the inositol monophosphatase superfamily. CysQ family.</text>
</comment>
<dbReference type="GO" id="GO:0046854">
    <property type="term" value="P:phosphatidylinositol phosphate biosynthetic process"/>
    <property type="evidence" value="ECO:0007669"/>
    <property type="project" value="InterPro"/>
</dbReference>
<evidence type="ECO:0000313" key="11">
    <source>
        <dbReference type="EMBL" id="KRG76271.1"/>
    </source>
</evidence>
<accession>A0A0R0D2F1</accession>
<dbReference type="AlphaFoldDB" id="A0A0R0D2F1"/>
<protein>
    <recommendedName>
        <fullName evidence="9">3'(2'),5'-bisphosphate nucleotidase CysQ</fullName>
        <ecNumber evidence="9">3.1.3.7</ecNumber>
    </recommendedName>
    <alternativeName>
        <fullName evidence="9">3'(2'),5-bisphosphonucleoside 3'(2')-phosphohydrolase</fullName>
    </alternativeName>
    <alternativeName>
        <fullName evidence="9">3'-phosphoadenosine 5'-phosphate phosphatase</fullName>
        <shortName evidence="9">PAP phosphatase</shortName>
    </alternativeName>
</protein>
<evidence type="ECO:0000256" key="4">
    <source>
        <dbReference type="ARBA" id="ARBA00022519"/>
    </source>
</evidence>
<proteinExistence type="inferred from homology"/>
<dbReference type="SUPFAM" id="SSF56655">
    <property type="entry name" value="Carbohydrate phosphatase"/>
    <property type="match status" value="1"/>
</dbReference>
<dbReference type="PATRIC" id="fig|336566.3.peg.1416"/>
<dbReference type="PRINTS" id="PR00377">
    <property type="entry name" value="IMPHPHTASES"/>
</dbReference>
<feature type="binding site" evidence="9">
    <location>
        <position position="69"/>
    </location>
    <ligand>
        <name>Mg(2+)</name>
        <dbReference type="ChEBI" id="CHEBI:18420"/>
        <label>1</label>
    </ligand>
</feature>
<feature type="binding site" evidence="9">
    <location>
        <position position="214"/>
    </location>
    <ligand>
        <name>Mg(2+)</name>
        <dbReference type="ChEBI" id="CHEBI:18420"/>
        <label>2</label>
    </ligand>
</feature>
<feature type="binding site" evidence="9">
    <location>
        <position position="214"/>
    </location>
    <ligand>
        <name>substrate</name>
    </ligand>
</feature>
<dbReference type="GO" id="GO:0005886">
    <property type="term" value="C:plasma membrane"/>
    <property type="evidence" value="ECO:0007669"/>
    <property type="project" value="UniProtKB-SubCell"/>
</dbReference>
<dbReference type="Proteomes" id="UP000050956">
    <property type="component" value="Unassembled WGS sequence"/>
</dbReference>
<keyword evidence="7 9" id="KW-0460">Magnesium</keyword>
<dbReference type="NCBIfam" id="TIGR01331">
    <property type="entry name" value="bisphos_cysQ"/>
    <property type="match status" value="1"/>
</dbReference>
<dbReference type="InterPro" id="IPR020550">
    <property type="entry name" value="Inositol_monophosphatase_CS"/>
</dbReference>
<name>A0A0R0D2F1_9GAMM</name>
<dbReference type="Gene3D" id="3.30.540.10">
    <property type="entry name" value="Fructose-1,6-Bisphosphatase, subunit A, domain 1"/>
    <property type="match status" value="1"/>
</dbReference>
<dbReference type="STRING" id="336566.ABB30_09995"/>
<evidence type="ECO:0000256" key="3">
    <source>
        <dbReference type="ARBA" id="ARBA00022475"/>
    </source>
</evidence>
<sequence>MIRIPVDLREMVIALAGQAGEAIMQVYGRGFEVMHKEDDSPVTEADLLANRIIVDGLRRLTPELPVLSEESALVSWEERQHWTSYWLVDPIDGTREFVKRNGQFSVNIALIHQGAPYFAVIQEPVSGTLWHAARGELAYRRQGLHDSVLHVRSPATAPLQVAMSRSFNSAQGEAMLARMGPTQTLRLGSSLKLCRIAEGQLDVYPRLGPTSEWDTAAGQCIVQAAGGNVLSLATGKPFRYNRRPSLLNGHFIALGDLALPWQSWLAD</sequence>
<evidence type="ECO:0000256" key="5">
    <source>
        <dbReference type="ARBA" id="ARBA00022723"/>
    </source>
</evidence>
<keyword evidence="4 9" id="KW-0997">Cell inner membrane</keyword>
<dbReference type="InterPro" id="IPR006240">
    <property type="entry name" value="CysQ"/>
</dbReference>
<dbReference type="InterPro" id="IPR020583">
    <property type="entry name" value="Inositol_monoP_metal-BS"/>
</dbReference>
<comment type="caution">
    <text evidence="11">The sequence shown here is derived from an EMBL/GenBank/DDBJ whole genome shotgun (WGS) entry which is preliminary data.</text>
</comment>
<dbReference type="InterPro" id="IPR000760">
    <property type="entry name" value="Inositol_monophosphatase-like"/>
</dbReference>
<dbReference type="GO" id="GO:0050427">
    <property type="term" value="P:3'-phosphoadenosine 5'-phosphosulfate metabolic process"/>
    <property type="evidence" value="ECO:0007669"/>
    <property type="project" value="TreeGrafter"/>
</dbReference>
<feature type="binding site" evidence="9">
    <location>
        <position position="69"/>
    </location>
    <ligand>
        <name>substrate</name>
    </ligand>
</feature>
<dbReference type="GO" id="GO:0000103">
    <property type="term" value="P:sulfate assimilation"/>
    <property type="evidence" value="ECO:0007669"/>
    <property type="project" value="TreeGrafter"/>
</dbReference>
<feature type="binding site" evidence="10">
    <location>
        <position position="69"/>
    </location>
    <ligand>
        <name>Mg(2+)</name>
        <dbReference type="ChEBI" id="CHEBI:18420"/>
        <label>1</label>
        <note>catalytic</note>
    </ligand>
</feature>
<organism evidence="11 12">
    <name type="scientific">Stenotrophomonas ginsengisoli</name>
    <dbReference type="NCBI Taxonomy" id="336566"/>
    <lineage>
        <taxon>Bacteria</taxon>
        <taxon>Pseudomonadati</taxon>
        <taxon>Pseudomonadota</taxon>
        <taxon>Gammaproteobacteria</taxon>
        <taxon>Lysobacterales</taxon>
        <taxon>Lysobacteraceae</taxon>
        <taxon>Stenotrophomonas</taxon>
    </lineage>
</organism>
<evidence type="ECO:0000256" key="9">
    <source>
        <dbReference type="HAMAP-Rule" id="MF_02095"/>
    </source>
</evidence>
<dbReference type="GO" id="GO:0000287">
    <property type="term" value="F:magnesium ion binding"/>
    <property type="evidence" value="ECO:0007669"/>
    <property type="project" value="UniProtKB-UniRule"/>
</dbReference>
<feature type="binding site" evidence="10">
    <location>
        <position position="92"/>
    </location>
    <ligand>
        <name>Mg(2+)</name>
        <dbReference type="ChEBI" id="CHEBI:18420"/>
        <label>1</label>
        <note>catalytic</note>
    </ligand>
</feature>
<comment type="cofactor">
    <cofactor evidence="9 10">
        <name>Mg(2+)</name>
        <dbReference type="ChEBI" id="CHEBI:18420"/>
    </cofactor>
</comment>
<dbReference type="PROSITE" id="PS00629">
    <property type="entry name" value="IMP_1"/>
    <property type="match status" value="1"/>
</dbReference>
<feature type="binding site" evidence="9">
    <location>
        <begin position="91"/>
        <end position="94"/>
    </location>
    <ligand>
        <name>substrate</name>
    </ligand>
</feature>
<keyword evidence="6 9" id="KW-0378">Hydrolase</keyword>
<evidence type="ECO:0000256" key="8">
    <source>
        <dbReference type="ARBA" id="ARBA00023136"/>
    </source>
</evidence>
<comment type="catalytic activity">
    <reaction evidence="1 9">
        <text>adenosine 3',5'-bisphosphate + H2O = AMP + phosphate</text>
        <dbReference type="Rhea" id="RHEA:10040"/>
        <dbReference type="ChEBI" id="CHEBI:15377"/>
        <dbReference type="ChEBI" id="CHEBI:43474"/>
        <dbReference type="ChEBI" id="CHEBI:58343"/>
        <dbReference type="ChEBI" id="CHEBI:456215"/>
        <dbReference type="EC" id="3.1.3.7"/>
    </reaction>
</comment>
<keyword evidence="8 9" id="KW-0472">Membrane</keyword>
<evidence type="ECO:0000256" key="1">
    <source>
        <dbReference type="ARBA" id="ARBA00001625"/>
    </source>
</evidence>
<dbReference type="Gene3D" id="3.40.190.80">
    <property type="match status" value="1"/>
</dbReference>
<gene>
    <name evidence="9" type="primary">cysQ</name>
    <name evidence="11" type="ORF">ABB30_09995</name>
</gene>
<dbReference type="EMBL" id="LDJM01000024">
    <property type="protein sequence ID" value="KRG76271.1"/>
    <property type="molecule type" value="Genomic_DNA"/>
</dbReference>
<dbReference type="InterPro" id="IPR050725">
    <property type="entry name" value="CysQ/Inositol_MonoPase"/>
</dbReference>
<dbReference type="OrthoDB" id="9785695at2"/>
<dbReference type="FunFam" id="3.30.540.10:FF:000007">
    <property type="entry name" value="3'(2'),5'-bisphosphate nucleotidase CysQ"/>
    <property type="match status" value="1"/>
</dbReference>
<comment type="function">
    <text evidence="9">Converts adenosine-3',5'-bisphosphate (PAP) to AMP.</text>
</comment>
<dbReference type="PANTHER" id="PTHR43028:SF5">
    <property type="entry name" value="3'(2'),5'-BISPHOSPHATE NUCLEOTIDASE 1"/>
    <property type="match status" value="1"/>
</dbReference>
<keyword evidence="12" id="KW-1185">Reference proteome</keyword>
<evidence type="ECO:0000256" key="10">
    <source>
        <dbReference type="PIRSR" id="PIRSR600760-2"/>
    </source>
</evidence>
<feature type="binding site" evidence="10">
    <location>
        <position position="89"/>
    </location>
    <ligand>
        <name>Mg(2+)</name>
        <dbReference type="ChEBI" id="CHEBI:18420"/>
        <label>1</label>
        <note>catalytic</note>
    </ligand>
</feature>
<evidence type="ECO:0000256" key="6">
    <source>
        <dbReference type="ARBA" id="ARBA00022801"/>
    </source>
</evidence>
<feature type="binding site" evidence="10">
    <location>
        <position position="91"/>
    </location>
    <ligand>
        <name>Mg(2+)</name>
        <dbReference type="ChEBI" id="CHEBI:18420"/>
        <label>1</label>
        <note>catalytic</note>
    </ligand>
</feature>
<dbReference type="PANTHER" id="PTHR43028">
    <property type="entry name" value="3'(2'),5'-BISPHOSPHATE NUCLEOTIDASE 1"/>
    <property type="match status" value="1"/>
</dbReference>
<keyword evidence="3 9" id="KW-1003">Cell membrane</keyword>
<dbReference type="Pfam" id="PF00459">
    <property type="entry name" value="Inositol_P"/>
    <property type="match status" value="1"/>
</dbReference>
<reference evidence="11 12" key="1">
    <citation type="submission" date="2015-05" db="EMBL/GenBank/DDBJ databases">
        <title>Genome sequencing and analysis of members of genus Stenotrophomonas.</title>
        <authorList>
            <person name="Patil P.P."/>
            <person name="Midha S."/>
            <person name="Patil P.B."/>
        </authorList>
    </citation>
    <scope>NUCLEOTIDE SEQUENCE [LARGE SCALE GENOMIC DNA]</scope>
    <source>
        <strain evidence="11 12">DSM 24757</strain>
    </source>
</reference>
<feature type="binding site" evidence="9">
    <location>
        <position position="91"/>
    </location>
    <ligand>
        <name>Mg(2+)</name>
        <dbReference type="ChEBI" id="CHEBI:18420"/>
        <label>1</label>
    </ligand>
</feature>
<feature type="binding site" evidence="9">
    <location>
        <position position="92"/>
    </location>
    <ligand>
        <name>Mg(2+)</name>
        <dbReference type="ChEBI" id="CHEBI:18420"/>
        <label>2</label>
    </ligand>
</feature>